<comment type="caution">
    <text evidence="5">The sequence shown here is derived from an EMBL/GenBank/DDBJ whole genome shotgun (WGS) entry which is preliminary data.</text>
</comment>
<keyword evidence="6" id="KW-1185">Reference proteome</keyword>
<feature type="domain" description="Carbamoyltransferase C-terminal" evidence="3">
    <location>
        <begin position="400"/>
        <end position="568"/>
    </location>
</feature>
<evidence type="ECO:0000259" key="3">
    <source>
        <dbReference type="Pfam" id="PF16861"/>
    </source>
</evidence>
<dbReference type="EMBL" id="PNCL01000037">
    <property type="protein sequence ID" value="TMP59904.1"/>
    <property type="molecule type" value="Genomic_DNA"/>
</dbReference>
<gene>
    <name evidence="5" type="ORF">CWB96_08145</name>
    <name evidence="4" type="ORF">CWB97_17705</name>
</gene>
<sequence length="587" mass="64982">MKSDNAPLVILGINGVYHESSAAIVIDGKTQFAIEEERLNRVKHAKPAGLDNPHVLPHSAIAQCLQFADITLQEVDIIAFSFNPAKRLAKHRNLVEPSEPGSWGTATAERAYFEKLMTVPRQLAEQGFAGQFMWVDHEMAHAASAFYPSPYEQSAIISIDGIGEFESASIGYAQGNNIQFTHHIDYPNSIGFLWEKMAKYLGFSEYDACKVMSVGSFGDSARYKSQMQTLLYPQGFGFAVDADKLCFRLEDYSQLEVLFNVAQRDMHDPLLPVHHDIAAALQSVTSDILLHLAQSAHELTGSNNLCMAGGVALNCVANTRLFEDGPFENLYIQPAANDAGTALGAALWAYHSVLQPNTRVAQPEHTYLGARFSDEEILAVLDNAEVSYTKLDNLAEQVAPLLAQGKVVGWFQDAMEFGPRALGNRSLLADPRDPEMVKRLNRLVKHREDHRPFCPSVLTEYADQWFDIKKVAEASRYMLMAYPANSQLKDQIPAVVHVDGTSRIQRVDKVSNAKYHALISEFNRLTGVPMLLNTSFNDREPIVCTPQNAVNTLMRTKIDYLAIGSYLVVSESKGLEADVTAAQSVEI</sequence>
<dbReference type="Proteomes" id="UP000307706">
    <property type="component" value="Unassembled WGS sequence"/>
</dbReference>
<protein>
    <submittedName>
        <fullName evidence="5">Carbamoyl transferase</fullName>
    </submittedName>
</protein>
<dbReference type="GO" id="GO:0016740">
    <property type="term" value="F:transferase activity"/>
    <property type="evidence" value="ECO:0007669"/>
    <property type="project" value="UniProtKB-KW"/>
</dbReference>
<reference evidence="5" key="3">
    <citation type="submission" date="2019-09" db="EMBL/GenBank/DDBJ databases">
        <title>Co-occurence of chitin degradation, pigmentation and bioactivity in marine Pseudoalteromonas.</title>
        <authorList>
            <person name="Sonnenschein E.C."/>
            <person name="Bech P.K."/>
        </authorList>
    </citation>
    <scope>NUCLEOTIDE SEQUENCE</scope>
    <source>
        <strain evidence="5">S2231</strain>
        <strain evidence="4">S2233</strain>
    </source>
</reference>
<proteinExistence type="inferred from homology"/>
<dbReference type="InterPro" id="IPR038152">
    <property type="entry name" value="Carbam_trans_C_sf"/>
</dbReference>
<dbReference type="InterPro" id="IPR051338">
    <property type="entry name" value="NodU/CmcH_Carbamoyltrnsfr"/>
</dbReference>
<evidence type="ECO:0000313" key="6">
    <source>
        <dbReference type="Proteomes" id="UP000305730"/>
    </source>
</evidence>
<organism evidence="5 7">
    <name type="scientific">Pseudoalteromonas citrea</name>
    <dbReference type="NCBI Taxonomy" id="43655"/>
    <lineage>
        <taxon>Bacteria</taxon>
        <taxon>Pseudomonadati</taxon>
        <taxon>Pseudomonadota</taxon>
        <taxon>Gammaproteobacteria</taxon>
        <taxon>Alteromonadales</taxon>
        <taxon>Pseudoalteromonadaceae</taxon>
        <taxon>Pseudoalteromonas</taxon>
    </lineage>
</organism>
<comment type="similarity">
    <text evidence="1">Belongs to the NodU/CmcH family.</text>
</comment>
<dbReference type="PANTHER" id="PTHR34847">
    <property type="entry name" value="NODULATION PROTEIN U"/>
    <property type="match status" value="1"/>
</dbReference>
<evidence type="ECO:0000313" key="7">
    <source>
        <dbReference type="Proteomes" id="UP000307706"/>
    </source>
</evidence>
<dbReference type="SUPFAM" id="SSF53067">
    <property type="entry name" value="Actin-like ATPase domain"/>
    <property type="match status" value="1"/>
</dbReference>
<dbReference type="Proteomes" id="UP000305730">
    <property type="component" value="Unassembled WGS sequence"/>
</dbReference>
<dbReference type="Pfam" id="PF02543">
    <property type="entry name" value="Carbam_trans_N"/>
    <property type="match status" value="1"/>
</dbReference>
<dbReference type="Gene3D" id="3.30.420.40">
    <property type="match status" value="2"/>
</dbReference>
<dbReference type="OrthoDB" id="9780777at2"/>
<dbReference type="CDD" id="cd24098">
    <property type="entry name" value="ASKHA_NBD_TobZ_N"/>
    <property type="match status" value="1"/>
</dbReference>
<evidence type="ECO:0000256" key="1">
    <source>
        <dbReference type="ARBA" id="ARBA00006129"/>
    </source>
</evidence>
<dbReference type="InterPro" id="IPR031730">
    <property type="entry name" value="Carbam_trans_C"/>
</dbReference>
<evidence type="ECO:0000313" key="4">
    <source>
        <dbReference type="EMBL" id="TMP40618.1"/>
    </source>
</evidence>
<reference evidence="6 7" key="2">
    <citation type="submission" date="2019-06" db="EMBL/GenBank/DDBJ databases">
        <title>Co-occurence of chitin degradation, pigmentation and bioactivity in marine Pseudoalteromonas.</title>
        <authorList>
            <person name="Sonnenschein E.C."/>
            <person name="Bech P.K."/>
        </authorList>
    </citation>
    <scope>NUCLEOTIDE SEQUENCE [LARGE SCALE GENOMIC DNA]</scope>
    <source>
        <strain evidence="7">S2231</strain>
        <strain evidence="6">S2233</strain>
    </source>
</reference>
<evidence type="ECO:0000259" key="2">
    <source>
        <dbReference type="Pfam" id="PF02543"/>
    </source>
</evidence>
<dbReference type="EMBL" id="PNCK01000072">
    <property type="protein sequence ID" value="TMP40618.1"/>
    <property type="molecule type" value="Genomic_DNA"/>
</dbReference>
<keyword evidence="5" id="KW-0808">Transferase</keyword>
<feature type="domain" description="Carbamoyltransferase" evidence="2">
    <location>
        <begin position="10"/>
        <end position="347"/>
    </location>
</feature>
<dbReference type="InterPro" id="IPR043129">
    <property type="entry name" value="ATPase_NBD"/>
</dbReference>
<dbReference type="AlphaFoldDB" id="A0A5S3XQU7"/>
<dbReference type="PANTHER" id="PTHR34847:SF1">
    <property type="entry name" value="NODULATION PROTEIN U"/>
    <property type="match status" value="1"/>
</dbReference>
<accession>A0A5S3XQU7</accession>
<evidence type="ECO:0000313" key="5">
    <source>
        <dbReference type="EMBL" id="TMP59904.1"/>
    </source>
</evidence>
<reference evidence="6 7" key="1">
    <citation type="submission" date="2017-12" db="EMBL/GenBank/DDBJ databases">
        <authorList>
            <person name="Paulsen S."/>
            <person name="Gram L.K."/>
        </authorList>
    </citation>
    <scope>NUCLEOTIDE SEQUENCE [LARGE SCALE GENOMIC DNA]</scope>
    <source>
        <strain evidence="5 7">S2231</strain>
        <strain evidence="4 6">S2233</strain>
    </source>
</reference>
<name>A0A5S3XQU7_9GAMM</name>
<dbReference type="Gene3D" id="3.90.870.20">
    <property type="entry name" value="Carbamoyltransferase, C-terminal domain"/>
    <property type="match status" value="1"/>
</dbReference>
<dbReference type="Pfam" id="PF16861">
    <property type="entry name" value="Carbam_trans_C"/>
    <property type="match status" value="1"/>
</dbReference>
<dbReference type="RefSeq" id="WP_138598016.1">
    <property type="nucleotide sequence ID" value="NZ_PNCK01000072.1"/>
</dbReference>
<dbReference type="InterPro" id="IPR003696">
    <property type="entry name" value="Carbtransf_dom"/>
</dbReference>